<dbReference type="Pfam" id="PF07875">
    <property type="entry name" value="Coat_F"/>
    <property type="match status" value="1"/>
</dbReference>
<keyword evidence="2" id="KW-1185">Reference proteome</keyword>
<dbReference type="Proteomes" id="UP000265725">
    <property type="component" value="Chromosome"/>
</dbReference>
<keyword evidence="1" id="KW-0946">Virion</keyword>
<evidence type="ECO:0000313" key="1">
    <source>
        <dbReference type="EMBL" id="AYC30058.1"/>
    </source>
</evidence>
<proteinExistence type="predicted"/>
<dbReference type="KEGG" id="paek:D3873_09295"/>
<reference evidence="2" key="1">
    <citation type="submission" date="2018-09" db="EMBL/GenBank/DDBJ databases">
        <authorList>
            <person name="Zhu H."/>
        </authorList>
    </citation>
    <scope>NUCLEOTIDE SEQUENCE [LARGE SCALE GENOMIC DNA]</scope>
    <source>
        <strain evidence="2">K2R23-3</strain>
    </source>
</reference>
<dbReference type="OrthoDB" id="1647790at2"/>
<dbReference type="InterPro" id="IPR012851">
    <property type="entry name" value="Spore_coat_CotF-like"/>
</dbReference>
<evidence type="ECO:0000313" key="2">
    <source>
        <dbReference type="Proteomes" id="UP000265725"/>
    </source>
</evidence>
<dbReference type="RefSeq" id="WP_119883775.1">
    <property type="nucleotide sequence ID" value="NZ_CP032418.1"/>
</dbReference>
<keyword evidence="1" id="KW-0167">Capsid protein</keyword>
<dbReference type="AlphaFoldDB" id="A0A385YWK8"/>
<dbReference type="EMBL" id="CP032418">
    <property type="protein sequence ID" value="AYC30058.1"/>
    <property type="molecule type" value="Genomic_DNA"/>
</dbReference>
<sequence>MTGKTIQNPVVQSAGSTQYGERDMLQDALASEKYLVHSYGIAAQEASHEALFQLLSDQSSEISKLQRNMYQQMFEKGWYQLVEAEPQEISQTSSQFKQQ</sequence>
<organism evidence="1 2">
    <name type="scientific">Paenisporosarcina cavernae</name>
    <dbReference type="NCBI Taxonomy" id="2320858"/>
    <lineage>
        <taxon>Bacteria</taxon>
        <taxon>Bacillati</taxon>
        <taxon>Bacillota</taxon>
        <taxon>Bacilli</taxon>
        <taxon>Bacillales</taxon>
        <taxon>Caryophanaceae</taxon>
        <taxon>Paenisporosarcina</taxon>
    </lineage>
</organism>
<gene>
    <name evidence="1" type="ORF">D3873_09295</name>
</gene>
<accession>A0A385YWK8</accession>
<name>A0A385YWK8_9BACL</name>
<protein>
    <submittedName>
        <fullName evidence="1">Spore coat protein</fullName>
    </submittedName>
</protein>